<accession>A0A1X7FUY7</accession>
<dbReference type="OrthoDB" id="7298003at2"/>
<dbReference type="Pfam" id="PF08544">
    <property type="entry name" value="GHMP_kinases_C"/>
    <property type="match status" value="1"/>
</dbReference>
<dbReference type="SUPFAM" id="SSF54211">
    <property type="entry name" value="Ribosomal protein S5 domain 2-like"/>
    <property type="match status" value="1"/>
</dbReference>
<protein>
    <submittedName>
        <fullName evidence="4">Threonine kinase</fullName>
    </submittedName>
</protein>
<proteinExistence type="predicted"/>
<evidence type="ECO:0000313" key="4">
    <source>
        <dbReference type="EMBL" id="SMF59211.1"/>
    </source>
</evidence>
<feature type="domain" description="GHMP kinase N-terminal" evidence="2">
    <location>
        <begin position="67"/>
        <end position="133"/>
    </location>
</feature>
<dbReference type="GO" id="GO:0016301">
    <property type="term" value="F:kinase activity"/>
    <property type="evidence" value="ECO:0007669"/>
    <property type="project" value="UniProtKB-KW"/>
</dbReference>
<dbReference type="Pfam" id="PF00288">
    <property type="entry name" value="GHMP_kinases_N"/>
    <property type="match status" value="1"/>
</dbReference>
<dbReference type="InterPro" id="IPR012363">
    <property type="entry name" value="PduX"/>
</dbReference>
<dbReference type="STRING" id="464029.SAMN02982989_0907"/>
<dbReference type="EMBL" id="FXAF01000008">
    <property type="protein sequence ID" value="SMF59211.1"/>
    <property type="molecule type" value="Genomic_DNA"/>
</dbReference>
<dbReference type="Proteomes" id="UP000192903">
    <property type="component" value="Unassembled WGS sequence"/>
</dbReference>
<feature type="domain" description="GHMP kinase C-terminal" evidence="3">
    <location>
        <begin position="204"/>
        <end position="269"/>
    </location>
</feature>
<reference evidence="5" key="1">
    <citation type="submission" date="2017-04" db="EMBL/GenBank/DDBJ databases">
        <authorList>
            <person name="Varghese N."/>
            <person name="Submissions S."/>
        </authorList>
    </citation>
    <scope>NUCLEOTIDE SEQUENCE [LARGE SCALE GENOMIC DNA]</scope>
    <source>
        <strain evidence="5">B4P</strain>
    </source>
</reference>
<dbReference type="RefSeq" id="WP_085423812.1">
    <property type="nucleotide sequence ID" value="NZ_FXAF01000008.1"/>
</dbReference>
<dbReference type="GO" id="GO:0005524">
    <property type="term" value="F:ATP binding"/>
    <property type="evidence" value="ECO:0007669"/>
    <property type="project" value="InterPro"/>
</dbReference>
<dbReference type="InterPro" id="IPR020568">
    <property type="entry name" value="Ribosomal_Su5_D2-typ_SF"/>
</dbReference>
<dbReference type="AlphaFoldDB" id="A0A1X7FUY7"/>
<organism evidence="4 5">
    <name type="scientific">Xaviernesmea oryzae</name>
    <dbReference type="NCBI Taxonomy" id="464029"/>
    <lineage>
        <taxon>Bacteria</taxon>
        <taxon>Pseudomonadati</taxon>
        <taxon>Pseudomonadota</taxon>
        <taxon>Alphaproteobacteria</taxon>
        <taxon>Hyphomicrobiales</taxon>
        <taxon>Rhizobiaceae</taxon>
        <taxon>Rhizobium/Agrobacterium group</taxon>
        <taxon>Xaviernesmea</taxon>
    </lineage>
</organism>
<dbReference type="InterPro" id="IPR006204">
    <property type="entry name" value="GHMP_kinase_N_dom"/>
</dbReference>
<evidence type="ECO:0000256" key="1">
    <source>
        <dbReference type="ARBA" id="ARBA00022777"/>
    </source>
</evidence>
<dbReference type="InterPro" id="IPR014721">
    <property type="entry name" value="Ribsml_uS5_D2-typ_fold_subgr"/>
</dbReference>
<sequence>MSAKSGIGKAMAHHGELLQGVFDHIDGYLRRGLVSLPYPALTSLATFTPNARAEITVSPTGREKARRAADLTIASFAQVRTGGHIQLVSDIPIGRGMGSSTADVLASIQAVLDYLRVFPTAEHIMRIAVDAETACDSTLFKQQAVLFAQRDGIVLEVFRKPLPALNILSVDTTPESTVSTVEFEPARYCPAEIEMFRPLRSLLRKAIDSGDVRSLGRVATASAVINERFLPKPGLRELQAIASRYDAAGLQVAHSGTMAGLIFDPEDDRAPENMHLARKAIDALGLVSAPLKLERA</sequence>
<dbReference type="InterPro" id="IPR013750">
    <property type="entry name" value="GHMP_kinase_C_dom"/>
</dbReference>
<keyword evidence="5" id="KW-1185">Reference proteome</keyword>
<keyword evidence="1 4" id="KW-0808">Transferase</keyword>
<evidence type="ECO:0000259" key="2">
    <source>
        <dbReference type="Pfam" id="PF00288"/>
    </source>
</evidence>
<evidence type="ECO:0000313" key="5">
    <source>
        <dbReference type="Proteomes" id="UP000192903"/>
    </source>
</evidence>
<gene>
    <name evidence="4" type="ORF">SAMN02982989_0907</name>
</gene>
<evidence type="ECO:0000259" key="3">
    <source>
        <dbReference type="Pfam" id="PF08544"/>
    </source>
</evidence>
<dbReference type="PIRSF" id="PIRSF033887">
    <property type="entry name" value="PduX"/>
    <property type="match status" value="1"/>
</dbReference>
<name>A0A1X7FUY7_9HYPH</name>
<dbReference type="Gene3D" id="3.30.230.10">
    <property type="match status" value="1"/>
</dbReference>
<keyword evidence="1 4" id="KW-0418">Kinase</keyword>